<feature type="region of interest" description="Disordered" evidence="1">
    <location>
        <begin position="1"/>
        <end position="43"/>
    </location>
</feature>
<protein>
    <submittedName>
        <fullName evidence="2">Uncharacterized protein</fullName>
    </submittedName>
</protein>
<dbReference type="OrthoDB" id="5116822at2"/>
<proteinExistence type="predicted"/>
<comment type="caution">
    <text evidence="2">The sequence shown here is derived from an EMBL/GenBank/DDBJ whole genome shotgun (WGS) entry which is preliminary data.</text>
</comment>
<organism evidence="2 3">
    <name type="scientific">Actinocorallia herbida</name>
    <dbReference type="NCBI Taxonomy" id="58109"/>
    <lineage>
        <taxon>Bacteria</taxon>
        <taxon>Bacillati</taxon>
        <taxon>Actinomycetota</taxon>
        <taxon>Actinomycetes</taxon>
        <taxon>Streptosporangiales</taxon>
        <taxon>Thermomonosporaceae</taxon>
        <taxon>Actinocorallia</taxon>
    </lineage>
</organism>
<sequence>MAFPPPDPRRPPQGRQQWHAPQPPGRYPGNGHRGTGGPPQRPEPRWLRYVGAVLVPVVIGVATIAWNEHRAPQLQVEGEKAKETARTRELAEDPPLRVRIEDSWDDLDNQWIFRDPLAERDIEAIETAGTDRTSGMTLWDMADDLGGLQFSRRIQPDGCTDRCGASSARFKLRLTGHRDEPVQITEISARILSERTPPREALLDQGTAGSGEIESGVILLDSDRPRLLTYAEDAYGTGKPGGPYFNEKAVSLAMGELLVFDIFGTSSSWNYEWELVLSLIVDGTDEEMVVRSNGTPTGPPFLTPGRIGDPSEYMVHVFCDIGAPCVVDRN</sequence>
<name>A0A3N1D1C1_9ACTN</name>
<dbReference type="EMBL" id="RJKE01000001">
    <property type="protein sequence ID" value="ROO87311.1"/>
    <property type="molecule type" value="Genomic_DNA"/>
</dbReference>
<evidence type="ECO:0000256" key="1">
    <source>
        <dbReference type="SAM" id="MobiDB-lite"/>
    </source>
</evidence>
<keyword evidence="3" id="KW-1185">Reference proteome</keyword>
<dbReference type="Proteomes" id="UP000272400">
    <property type="component" value="Unassembled WGS sequence"/>
</dbReference>
<evidence type="ECO:0000313" key="2">
    <source>
        <dbReference type="EMBL" id="ROO87311.1"/>
    </source>
</evidence>
<dbReference type="RefSeq" id="WP_148086073.1">
    <property type="nucleotide sequence ID" value="NZ_RJKE01000001.1"/>
</dbReference>
<accession>A0A3N1D1C1</accession>
<reference evidence="2 3" key="1">
    <citation type="submission" date="2018-11" db="EMBL/GenBank/DDBJ databases">
        <title>Sequencing the genomes of 1000 actinobacteria strains.</title>
        <authorList>
            <person name="Klenk H.-P."/>
        </authorList>
    </citation>
    <scope>NUCLEOTIDE SEQUENCE [LARGE SCALE GENOMIC DNA]</scope>
    <source>
        <strain evidence="2 3">DSM 44254</strain>
    </source>
</reference>
<gene>
    <name evidence="2" type="ORF">EDD29_4908</name>
</gene>
<evidence type="ECO:0000313" key="3">
    <source>
        <dbReference type="Proteomes" id="UP000272400"/>
    </source>
</evidence>
<dbReference type="AlphaFoldDB" id="A0A3N1D1C1"/>